<dbReference type="Pfam" id="PF11721">
    <property type="entry name" value="Malectin"/>
    <property type="match status" value="2"/>
</dbReference>
<dbReference type="SUPFAM" id="SSF117281">
    <property type="entry name" value="Kelch motif"/>
    <property type="match status" value="1"/>
</dbReference>
<dbReference type="Proteomes" id="UP000009049">
    <property type="component" value="Chromosome"/>
</dbReference>
<feature type="region of interest" description="Disordered" evidence="1">
    <location>
        <begin position="259"/>
        <end position="279"/>
    </location>
</feature>
<accession>A4CKE5</accession>
<feature type="domain" description="Cadherin" evidence="3">
    <location>
        <begin position="2779"/>
        <end position="2906"/>
    </location>
</feature>
<dbReference type="STRING" id="313596.RB2501_13489"/>
<gene>
    <name evidence="4" type="ordered locus">RB2501_13489</name>
</gene>
<feature type="domain" description="PKD" evidence="2">
    <location>
        <begin position="2368"/>
        <end position="2455"/>
    </location>
</feature>
<sequence>MKNYLSAPKSTLSGILVLLAVTLMPFALSGQINFGQSQLDYNGFAINSVTSMQYGPDGRLYIAEYPGTIKIATINKVAANQYEIADLEILTGVKDIVNHDDDGGPCSGTANACTSRETTGLTVGGTSANPVIYVSSSDFRIGAGTGGGNGDVDLDTNSGIITRMTWNGSSWDVVDLVRGLPRSEENHATNGLELVNISGTNYLLVAQGGHTNGGSPSINFVLTGEYALAAAILAIDLDQLNALPTLTDGDGRDYIYDLPTLDDPTRPNANGITDPDTPGYDGVDVGDPFGGNDGLNQAILEANGPVQIFSPGYRNSYDLVVTESGAVYVTDNGPNGGWGGLPENEGTASVTNNYVPGEPGSNSAAPDGEFINNEDHLVLITTDIQNYTFNSYYGGHPNPTRANPAGAGIYTAPNPSSTAGAVWRTLTYDPDMSRPNSTNDPNIALPANWDLVAPAANPVEGDYRGPGIVNPEGPDDDLITIWPTNTNGIDEYTASNFGGAMQGNLLASSNTGTVRRVELDGSGQLQTLTVNFFSGLTNSQALGITCNSDTDPFPGTVWIGNLAGTIFVFEPNDAVNCIDPSDPSYDPNADYDADGYTNQDEEDNGTDPCNGGSQPSDFDQVAGAPFVSDLNDPDDDADGIADADDPFQLGDPLTGGSDAFTIPIENGLFNDQQGLGGIFGLGMTGLMNNGDTGANWLDWLDRVNDPNDPNPNDVLGGAPGLMTSHMTAGTANGVANNQDKGYQYGVQVDQNTGQFTVSGRMVNFDGALQLYGNTAAVGGELGYFIGDGTQSNFIKLVLTTDGVLASQEIDDAVVGTPLQATIPVGNRPSAEFFFYFIVDPATGEVELEYAIEQGPRVSLGSITAQGSILTALQQSSQDLAVGFIGTSNTSGVELEGTWDFLNVKSNVPVVALALEDLTRIVNSLDEDIALENYFDDDMGPENLTYTVENNTNPGIGAQINGSTLTISYPGTPQTTSLTIRATDGDGNFVEQGFDVTVTDGPIVLYRVNTGGPELASIDGDINWEADTLAEPSQYLTLGGSNKVQAYGVNSFTPEVNLATTPEEIYDSERYDSQQGPPNMTYSFPVSPAGLYEVRIYVGNGWTGTENPGERIFDITLEGTVYPLTSDIDLSGTYGHQVGAVLTHVIPVDDGFLDVAFLHDVIENPLVNGIEILDVADDDTPLYVFPIADQTSIIGEQLTGSLGVQALGGDGNFSYSASNLPPGLSIEPTNGQIGGTVQAGADAGSPYNVSITVDDSDGSPADAVTINFQWEIINPTTWRINAGGEEVTATDDGTNWRYNGASGAYTGGIYSVNTGVALESGLEFSQRDASIPAYIDETVYESLFATERYDAPTAPEMEYQVPLENGDYILKVYVGNFFNGTDEVGERVFDINVEGVLVEDDFDPVAAFGHLSGGALSYPVTVTDGVMNIQFIHQVENPVLNAIEIISVDTGNPDLVLDPIADQSDDPGTSVSLTASASGGDPGEAVTYYITGQPDGLDIDPSTGEISGTISSQASIGGPNNNGVHLVTVTATKPGSAPATQNFAWTISQSWIEKNENQNYTARHENSFVQAGDKFYLMGGRESAQTVDIYDYTTDTWESLAGSAPFEFNHFQAVTYQGLIWVIGAFQTNAYPNEIPAEFIWMFDPADQVWIQGPEVPVGRRRGSAGLVVYNDKFYVVGGNTDGHDGGFVPWFDEFDPATGQWTILANAPNARDHFHAVLIGNSLYVSGGRQSDAGTGNVFAPTIPEIDVYDFTSGTWSSLPAGQNIPTERAGAASVNYNGRLLVIGGETETPGASLAVTEEYDPQSNTWRTLGPLNNPRHGTQAIVSGNGIFIAAGSPVRGGGNQKNMEYLGVDAPVGSPSVASTLETPDGIQIADGATESFDITLSGGNVGVYVTSMDLSGPNAGDFVITAGELSDQLLNANSTYSVSVQLTGTGPNRSATLTINYGNGQSQEIILSNDNLAPDVTNPGDQFNNEGDNVSLQIEASDASENLAYSASNLPPNLTINPTTGLITGVLASGSGSVFQEDSGLVVIEAESTDIVPDWATTTTGGAVGVIAGTNHLNNQNGGTLTYEIAINTPGVYRFNWRNFFSGSVPTDENDNWLRFPNSNGVWFFGYKGTPASEAALIAELEGAQNNIVFPVGSGRESASTLPEGASGNGFLKVYRAGGTSEVYDWQAKTSDNDAHDVYVRFENAGTYTMEISERSAGHAIDRIALYKVDGPAYTDSQLTNAPESEVTPGNGAAANSPYSVQVTVTDDGNPALDTTVDFQWIVGDGTNEPPVALAEASPLSGQAPLQVQFTGENSTDDSAITAYAWDFQDGETSIETNPLHTFTDPGTYVVELTVTDDAGFQDTDTVTITVNAVTNQPPTAVAAATPQSGIAPLEVLFDGSGSSDDVGIVSYFWDFQDGSTSDQEVAEHTFTAAGDYNVTLTVTDSQGEEDTDTITISVTGNTAPVAVAEATPVSGDAPLVVDFTGSNSTDDGTIVSYAWDFQDGGTSNLADPQYTFTTPGEYIVSLTVTDDGGLTGTDTITITVSDPNQAPVAVAEATPTNGEAPLVVDFTGSNSTDDGTIVSYAWDFQDGGTSDQADPQYTFAAAGNYDVTLTVTDDGGLTDTDTITIVVTDPSGNEPPVALAEATPVSGIVPLEVSFTGSNSTDDGTIVTYAWDFQDGGTSDQADPVYTFNTPGEYVVSLTVTDDEGLTDTDTILIEVQDSDVDPIVDAGEDVTLTLPDDSVTLTGTASDPDGGDIVSYQWTFDGPGTPTLSGEDTAELTVTGLVEGTYIFTLTVIDDDGQSASDSVVVTVLSGNGNPVAVAEATPESGTAPLDVSFTGSNSTDDGAIVSYSWDFGDGNTSDEADPQHTYTSPGTYQVSLTVTDDSGLTDTATLTIVVSEEQASMVVSVLNPAVVYGGNGVKSAVIEILNMPDDTELFGIRIFDYSGRLMLSYLARDYTFSPVEFAVPVEGLPSGVYYIQLEFTQGDNIGLKLMVD</sequence>
<dbReference type="SUPFAM" id="SSF49313">
    <property type="entry name" value="Cadherin-like"/>
    <property type="match status" value="2"/>
</dbReference>
<dbReference type="GO" id="GO:0007156">
    <property type="term" value="P:homophilic cell adhesion via plasma membrane adhesion molecules"/>
    <property type="evidence" value="ECO:0007669"/>
    <property type="project" value="InterPro"/>
</dbReference>
<feature type="domain" description="PKD" evidence="2">
    <location>
        <begin position="2630"/>
        <end position="2715"/>
    </location>
</feature>
<dbReference type="Gene3D" id="2.120.10.30">
    <property type="entry name" value="TolB, C-terminal domain"/>
    <property type="match status" value="1"/>
</dbReference>
<dbReference type="InterPro" id="IPR000601">
    <property type="entry name" value="PKD_dom"/>
</dbReference>
<dbReference type="CDD" id="cd00146">
    <property type="entry name" value="PKD"/>
    <property type="match status" value="7"/>
</dbReference>
<dbReference type="PANTHER" id="PTHR46182">
    <property type="entry name" value="FI19480P1"/>
    <property type="match status" value="1"/>
</dbReference>
<feature type="domain" description="Cadherin" evidence="3">
    <location>
        <begin position="2526"/>
        <end position="2632"/>
    </location>
</feature>
<dbReference type="PROSITE" id="PS50268">
    <property type="entry name" value="CADHERIN_2"/>
    <property type="match status" value="2"/>
</dbReference>
<feature type="compositionally biased region" description="Polar residues" evidence="1">
    <location>
        <begin position="1465"/>
        <end position="1476"/>
    </location>
</feature>
<feature type="region of interest" description="Disordered" evidence="1">
    <location>
        <begin position="578"/>
        <end position="654"/>
    </location>
</feature>
<dbReference type="PROSITE" id="PS50093">
    <property type="entry name" value="PKD"/>
    <property type="match status" value="6"/>
</dbReference>
<dbReference type="FunFam" id="2.60.40.10:FF:000270">
    <property type="entry name" value="Cell surface protein"/>
    <property type="match status" value="1"/>
</dbReference>
<dbReference type="Pfam" id="PF24681">
    <property type="entry name" value="Kelch_KLHDC2_KLHL20_DRC7"/>
    <property type="match status" value="1"/>
</dbReference>
<feature type="domain" description="PKD" evidence="2">
    <location>
        <begin position="2454"/>
        <end position="2534"/>
    </location>
</feature>
<dbReference type="eggNOG" id="COG3055">
    <property type="taxonomic scope" value="Bacteria"/>
</dbReference>
<name>A4CKE5_ROBBH</name>
<protein>
    <submittedName>
        <fullName evidence="4">Putative secreted protein</fullName>
    </submittedName>
</protein>
<proteinExistence type="predicted"/>
<organism evidence="4 5">
    <name type="scientific">Robiginitalea biformata (strain ATCC BAA-864 / DSM 15991 / KCTC 12146 / HTCC2501)</name>
    <dbReference type="NCBI Taxonomy" id="313596"/>
    <lineage>
        <taxon>Bacteria</taxon>
        <taxon>Pseudomonadati</taxon>
        <taxon>Bacteroidota</taxon>
        <taxon>Flavobacteriia</taxon>
        <taxon>Flavobacteriales</taxon>
        <taxon>Flavobacteriaceae</taxon>
        <taxon>Robiginitalea</taxon>
    </lineage>
</organism>
<dbReference type="SUPFAM" id="SSF49785">
    <property type="entry name" value="Galactose-binding domain-like"/>
    <property type="match status" value="1"/>
</dbReference>
<dbReference type="GO" id="GO:0005509">
    <property type="term" value="F:calcium ion binding"/>
    <property type="evidence" value="ECO:0007669"/>
    <property type="project" value="InterPro"/>
</dbReference>
<dbReference type="Pfam" id="PF05345">
    <property type="entry name" value="He_PIG"/>
    <property type="match status" value="2"/>
</dbReference>
<dbReference type="InterPro" id="IPR035986">
    <property type="entry name" value="PKD_dom_sf"/>
</dbReference>
<dbReference type="Pfam" id="PF22352">
    <property type="entry name" value="K319L-like_PKD"/>
    <property type="match status" value="1"/>
</dbReference>
<dbReference type="OrthoDB" id="996574at2"/>
<reference evidence="4 5" key="1">
    <citation type="journal article" date="2009" name="J. Bacteriol.">
        <title>Complete genome sequence of Robiginitalea biformata HTCC2501.</title>
        <authorList>
            <person name="Oh H.M."/>
            <person name="Giovannoni S.J."/>
            <person name="Lee K."/>
            <person name="Ferriera S."/>
            <person name="Johnson J."/>
            <person name="Cho J.C."/>
        </authorList>
    </citation>
    <scope>NUCLEOTIDE SEQUENCE [LARGE SCALE GENOMIC DNA]</scope>
    <source>
        <strain evidence="5">ATCC BAA-864 / HTCC2501 / KCTC 12146</strain>
    </source>
</reference>
<dbReference type="eggNOG" id="COG3291">
    <property type="taxonomic scope" value="Bacteria"/>
</dbReference>
<dbReference type="InterPro" id="IPR029865">
    <property type="entry name" value="KIAA0319-like"/>
</dbReference>
<dbReference type="InterPro" id="IPR013783">
    <property type="entry name" value="Ig-like_fold"/>
</dbReference>
<evidence type="ECO:0000256" key="1">
    <source>
        <dbReference type="SAM" id="MobiDB-lite"/>
    </source>
</evidence>
<dbReference type="RefSeq" id="WP_015754661.1">
    <property type="nucleotide sequence ID" value="NC_013222.1"/>
</dbReference>
<dbReference type="InterPro" id="IPR015919">
    <property type="entry name" value="Cadherin-like_sf"/>
</dbReference>
<dbReference type="Gene3D" id="2.60.120.430">
    <property type="entry name" value="Galactose-binding lectin"/>
    <property type="match status" value="2"/>
</dbReference>
<dbReference type="InterPro" id="IPR021720">
    <property type="entry name" value="Malectin_dom"/>
</dbReference>
<dbReference type="KEGG" id="rbi:RB2501_13489"/>
<dbReference type="Gene3D" id="2.60.40.10">
    <property type="entry name" value="Immunoglobulins"/>
    <property type="match status" value="11"/>
</dbReference>
<dbReference type="GO" id="GO:0016020">
    <property type="term" value="C:membrane"/>
    <property type="evidence" value="ECO:0007669"/>
    <property type="project" value="InterPro"/>
</dbReference>
<dbReference type="InterPro" id="IPR022409">
    <property type="entry name" value="PKD/Chitinase_dom"/>
</dbReference>
<evidence type="ECO:0000313" key="4">
    <source>
        <dbReference type="EMBL" id="EAR15344.1"/>
    </source>
</evidence>
<feature type="domain" description="PKD" evidence="2">
    <location>
        <begin position="2810"/>
        <end position="2897"/>
    </location>
</feature>
<dbReference type="SMART" id="SM00612">
    <property type="entry name" value="Kelch"/>
    <property type="match status" value="4"/>
</dbReference>
<dbReference type="PANTHER" id="PTHR46182:SF2">
    <property type="entry name" value="FI19480P1"/>
    <property type="match status" value="1"/>
</dbReference>
<feature type="compositionally biased region" description="Acidic residues" evidence="1">
    <location>
        <begin position="631"/>
        <end position="645"/>
    </location>
</feature>
<evidence type="ECO:0000259" key="2">
    <source>
        <dbReference type="PROSITE" id="PS50093"/>
    </source>
</evidence>
<dbReference type="CAZy" id="CBM57">
    <property type="family name" value="Carbohydrate-Binding Module Family 57"/>
</dbReference>
<dbReference type="SMART" id="SM00089">
    <property type="entry name" value="PKD"/>
    <property type="match status" value="7"/>
</dbReference>
<evidence type="ECO:0000313" key="5">
    <source>
        <dbReference type="Proteomes" id="UP000009049"/>
    </source>
</evidence>
<evidence type="ECO:0000259" key="3">
    <source>
        <dbReference type="PROSITE" id="PS50268"/>
    </source>
</evidence>
<dbReference type="HOGENOM" id="CLU_226141_0_0_10"/>
<dbReference type="InterPro" id="IPR008979">
    <property type="entry name" value="Galactose-bd-like_sf"/>
</dbReference>
<dbReference type="InterPro" id="IPR002126">
    <property type="entry name" value="Cadherin-like_dom"/>
</dbReference>
<feature type="compositionally biased region" description="Acidic residues" evidence="1">
    <location>
        <begin position="589"/>
        <end position="605"/>
    </location>
</feature>
<dbReference type="Pfam" id="PF18911">
    <property type="entry name" value="PKD_4"/>
    <property type="match status" value="6"/>
</dbReference>
<feature type="region of interest" description="Disordered" evidence="1">
    <location>
        <begin position="1460"/>
        <end position="1479"/>
    </location>
</feature>
<keyword evidence="5" id="KW-1185">Reference proteome</keyword>
<dbReference type="Gene3D" id="2.120.10.80">
    <property type="entry name" value="Kelch-type beta propeller"/>
    <property type="match status" value="2"/>
</dbReference>
<dbReference type="InterPro" id="IPR011042">
    <property type="entry name" value="6-blade_b-propeller_TolB-like"/>
</dbReference>
<feature type="domain" description="PKD" evidence="2">
    <location>
        <begin position="2541"/>
        <end position="2628"/>
    </location>
</feature>
<dbReference type="InterPro" id="IPR006652">
    <property type="entry name" value="Kelch_1"/>
</dbReference>
<feature type="domain" description="PKD" evidence="2">
    <location>
        <begin position="2280"/>
        <end position="2360"/>
    </location>
</feature>
<dbReference type="InterPro" id="IPR015915">
    <property type="entry name" value="Kelch-typ_b-propeller"/>
</dbReference>
<dbReference type="EMBL" id="CP001712">
    <property type="protein sequence ID" value="EAR15344.1"/>
    <property type="molecule type" value="Genomic_DNA"/>
</dbReference>
<dbReference type="SUPFAM" id="SSF49299">
    <property type="entry name" value="PKD domain"/>
    <property type="match status" value="7"/>
</dbReference>
<dbReference type="GO" id="GO:0031410">
    <property type="term" value="C:cytoplasmic vesicle"/>
    <property type="evidence" value="ECO:0007669"/>
    <property type="project" value="TreeGrafter"/>
</dbReference>